<protein>
    <submittedName>
        <fullName evidence="1">Uncharacterized protein</fullName>
    </submittedName>
</protein>
<dbReference type="InParanoid" id="A0A165BTK7"/>
<dbReference type="Proteomes" id="UP000077266">
    <property type="component" value="Unassembled WGS sequence"/>
</dbReference>
<gene>
    <name evidence="1" type="ORF">EXIGLDRAFT_389253</name>
</gene>
<reference evidence="1 2" key="1">
    <citation type="journal article" date="2016" name="Mol. Biol. Evol.">
        <title>Comparative Genomics of Early-Diverging Mushroom-Forming Fungi Provides Insights into the Origins of Lignocellulose Decay Capabilities.</title>
        <authorList>
            <person name="Nagy L.G."/>
            <person name="Riley R."/>
            <person name="Tritt A."/>
            <person name="Adam C."/>
            <person name="Daum C."/>
            <person name="Floudas D."/>
            <person name="Sun H."/>
            <person name="Yadav J.S."/>
            <person name="Pangilinan J."/>
            <person name="Larsson K.H."/>
            <person name="Matsuura K."/>
            <person name="Barry K."/>
            <person name="Labutti K."/>
            <person name="Kuo R."/>
            <person name="Ohm R.A."/>
            <person name="Bhattacharya S.S."/>
            <person name="Shirouzu T."/>
            <person name="Yoshinaga Y."/>
            <person name="Martin F.M."/>
            <person name="Grigoriev I.V."/>
            <person name="Hibbett D.S."/>
        </authorList>
    </citation>
    <scope>NUCLEOTIDE SEQUENCE [LARGE SCALE GENOMIC DNA]</scope>
    <source>
        <strain evidence="1 2">HHB12029</strain>
    </source>
</reference>
<dbReference type="EMBL" id="KV426408">
    <property type="protein sequence ID" value="KZV81215.1"/>
    <property type="molecule type" value="Genomic_DNA"/>
</dbReference>
<evidence type="ECO:0000313" key="1">
    <source>
        <dbReference type="EMBL" id="KZV81215.1"/>
    </source>
</evidence>
<organism evidence="1 2">
    <name type="scientific">Exidia glandulosa HHB12029</name>
    <dbReference type="NCBI Taxonomy" id="1314781"/>
    <lineage>
        <taxon>Eukaryota</taxon>
        <taxon>Fungi</taxon>
        <taxon>Dikarya</taxon>
        <taxon>Basidiomycota</taxon>
        <taxon>Agaricomycotina</taxon>
        <taxon>Agaricomycetes</taxon>
        <taxon>Auriculariales</taxon>
        <taxon>Exidiaceae</taxon>
        <taxon>Exidia</taxon>
    </lineage>
</organism>
<proteinExistence type="predicted"/>
<evidence type="ECO:0000313" key="2">
    <source>
        <dbReference type="Proteomes" id="UP000077266"/>
    </source>
</evidence>
<sequence>MVSVTNATAQALLSTTRVDFARSSLDPAPGASTVRGSRLEPCSHAARATRQLVDAAGTLGWPQADHISFPNIGVSRKSIHCRWNPGRGGATAGVKLCDTLYSAMALDPSPPQTIDTRYEPARPIRSRSPRYALPRAWRTRFGRVCCAYCYRLCARDSRHRLGYIALSQ</sequence>
<accession>A0A165BTK7</accession>
<keyword evidence="2" id="KW-1185">Reference proteome</keyword>
<name>A0A165BTK7_EXIGL</name>
<dbReference type="AlphaFoldDB" id="A0A165BTK7"/>